<dbReference type="InterPro" id="IPR055399">
    <property type="entry name" value="CC_BshC"/>
</dbReference>
<comment type="function">
    <text evidence="2">Involved in bacillithiol (BSH) biosynthesis. May catalyze the last step of the pathway, the addition of cysteine to glucosamine malate (GlcN-Mal) to generate BSH.</text>
</comment>
<feature type="domain" description="Bacillithiol biosynthesis BshC N-terminal Rossmann-like" evidence="3">
    <location>
        <begin position="1"/>
        <end position="375"/>
    </location>
</feature>
<proteinExistence type="inferred from homology"/>
<dbReference type="RefSeq" id="WP_127016546.1">
    <property type="nucleotide sequence ID" value="NZ_CP016379.1"/>
</dbReference>
<dbReference type="NCBIfam" id="TIGR03998">
    <property type="entry name" value="thiol_BshC"/>
    <property type="match status" value="1"/>
</dbReference>
<organism evidence="5 6">
    <name type="scientific">Anoxybacter fermentans</name>
    <dbReference type="NCBI Taxonomy" id="1323375"/>
    <lineage>
        <taxon>Bacteria</taxon>
        <taxon>Bacillati</taxon>
        <taxon>Bacillota</taxon>
        <taxon>Clostridia</taxon>
        <taxon>Halanaerobiales</taxon>
        <taxon>Anoxybacter</taxon>
    </lineage>
</organism>
<evidence type="ECO:0000256" key="1">
    <source>
        <dbReference type="ARBA" id="ARBA00022598"/>
    </source>
</evidence>
<name>A0A3S9SYH4_9FIRM</name>
<dbReference type="OrthoDB" id="9765151at2"/>
<dbReference type="PIRSF" id="PIRSF012535">
    <property type="entry name" value="UCP012535"/>
    <property type="match status" value="1"/>
</dbReference>
<dbReference type="KEGG" id="aft:BBF96_07330"/>
<keyword evidence="1 2" id="KW-0436">Ligase</keyword>
<keyword evidence="6" id="KW-1185">Reference proteome</keyword>
<gene>
    <name evidence="2" type="primary">bshC</name>
    <name evidence="5" type="ORF">BBF96_07330</name>
</gene>
<dbReference type="EC" id="6.-.-.-" evidence="2"/>
<dbReference type="EMBL" id="CP016379">
    <property type="protein sequence ID" value="AZR73212.1"/>
    <property type="molecule type" value="Genomic_DNA"/>
</dbReference>
<evidence type="ECO:0000313" key="5">
    <source>
        <dbReference type="EMBL" id="AZR73212.1"/>
    </source>
</evidence>
<evidence type="ECO:0000259" key="3">
    <source>
        <dbReference type="Pfam" id="PF10079"/>
    </source>
</evidence>
<reference evidence="5 6" key="1">
    <citation type="submission" date="2016-07" db="EMBL/GenBank/DDBJ databases">
        <title>Genome and transcriptome analysis of iron-reducing fermentative bacteria Anoxybacter fermentans.</title>
        <authorList>
            <person name="Zeng X."/>
            <person name="Shao Z."/>
        </authorList>
    </citation>
    <scope>NUCLEOTIDE SEQUENCE [LARGE SCALE GENOMIC DNA]</scope>
    <source>
        <strain evidence="5 6">DY22613</strain>
    </source>
</reference>
<accession>A0A3S9SYH4</accession>
<evidence type="ECO:0000313" key="6">
    <source>
        <dbReference type="Proteomes" id="UP000267250"/>
    </source>
</evidence>
<comment type="similarity">
    <text evidence="2">Belongs to the BshC family.</text>
</comment>
<dbReference type="Proteomes" id="UP000267250">
    <property type="component" value="Chromosome"/>
</dbReference>
<dbReference type="Pfam" id="PF24850">
    <property type="entry name" value="CC_BshC"/>
    <property type="match status" value="1"/>
</dbReference>
<dbReference type="HAMAP" id="MF_01867">
    <property type="entry name" value="BshC"/>
    <property type="match status" value="1"/>
</dbReference>
<evidence type="ECO:0000256" key="2">
    <source>
        <dbReference type="HAMAP-Rule" id="MF_01867"/>
    </source>
</evidence>
<dbReference type="InterPro" id="IPR055398">
    <property type="entry name" value="Rossmann-like_BshC"/>
</dbReference>
<dbReference type="GO" id="GO:0016874">
    <property type="term" value="F:ligase activity"/>
    <property type="evidence" value="ECO:0007669"/>
    <property type="project" value="UniProtKB-UniRule"/>
</dbReference>
<sequence length="536" mass="63711">MKVEEIRISERPLIDDYRYNFKKVKEFFQYNPHNPFSFDQRYQYLMNQSYPLKELADALMSYNRLLGASQKTFENIQRLAKGEAVVVITGQQAGVLTGPLYTIYKALTVIQLADRLTMRGISTVPVFWIASEDHDFYEISRIYFLNRDHEEIEVRLTGEVYRQPIGKLNMQNEIQQFLNQFEKKSPDTEFKPEMIEKLKEMAKESTDLAQWFGRIMTWLLKDTGIIFVDALDPELRRLGKEFFFQVLKKSNQITVLLKDAGKRLIQAGYPVQIQKNDDQVHLFLIEEDARYPLEKIDGGYQLRGKDRVYSIEEIKTWIEKQPETVSTNVVTRPLLQDLLFPTIAYVGGPGEIAYFAQYRKIYSLFDMEMPIIYPRVSMTLIENTIFRSLKKYDIRPIDVFVRFDEIRDKHLSEVDQLNIKAKFNLIKKKFIPEYQKLIKDLQQLDSKFKKLGSDNLKRIIDEINYLENKALHQHRKNSEILLRRLDKIEMNMYPNGNFQERRFNIFPYLFKYQQTLIQELLKLDLLSFNCHYLIYL</sequence>
<dbReference type="AlphaFoldDB" id="A0A3S9SYH4"/>
<dbReference type="InterPro" id="IPR011199">
    <property type="entry name" value="Bacillithiol_biosynth_BshC"/>
</dbReference>
<feature type="domain" description="Bacillithiol biosynthesis BshC C-terminal coiled-coil" evidence="4">
    <location>
        <begin position="378"/>
        <end position="535"/>
    </location>
</feature>
<evidence type="ECO:0000259" key="4">
    <source>
        <dbReference type="Pfam" id="PF24850"/>
    </source>
</evidence>
<protein>
    <recommendedName>
        <fullName evidence="2">Putative cysteine ligase BshC</fullName>
        <ecNumber evidence="2">6.-.-.-</ecNumber>
    </recommendedName>
</protein>
<dbReference type="Pfam" id="PF10079">
    <property type="entry name" value="Rossmann-like_BshC"/>
    <property type="match status" value="1"/>
</dbReference>